<organism evidence="3 4">
    <name type="scientific">Brachionus calyciflorus</name>
    <dbReference type="NCBI Taxonomy" id="104777"/>
    <lineage>
        <taxon>Eukaryota</taxon>
        <taxon>Metazoa</taxon>
        <taxon>Spiralia</taxon>
        <taxon>Gnathifera</taxon>
        <taxon>Rotifera</taxon>
        <taxon>Eurotatoria</taxon>
        <taxon>Monogononta</taxon>
        <taxon>Pseudotrocha</taxon>
        <taxon>Ploima</taxon>
        <taxon>Brachionidae</taxon>
        <taxon>Brachionus</taxon>
    </lineage>
</organism>
<dbReference type="OrthoDB" id="10051906at2759"/>
<feature type="region of interest" description="Disordered" evidence="2">
    <location>
        <begin position="567"/>
        <end position="610"/>
    </location>
</feature>
<feature type="region of interest" description="Disordered" evidence="2">
    <location>
        <begin position="694"/>
        <end position="802"/>
    </location>
</feature>
<dbReference type="PANTHER" id="PTHR43696">
    <property type="entry name" value="COILED-COIL DOMAIN-CONTAINING PROTEIN 157"/>
    <property type="match status" value="1"/>
</dbReference>
<feature type="compositionally biased region" description="Low complexity" evidence="2">
    <location>
        <begin position="757"/>
        <end position="772"/>
    </location>
</feature>
<proteinExistence type="predicted"/>
<name>A0A813TSA3_9BILA</name>
<comment type="caution">
    <text evidence="3">The sequence shown here is derived from an EMBL/GenBank/DDBJ whole genome shotgun (WGS) entry which is preliminary data.</text>
</comment>
<evidence type="ECO:0000256" key="1">
    <source>
        <dbReference type="SAM" id="Coils"/>
    </source>
</evidence>
<keyword evidence="4" id="KW-1185">Reference proteome</keyword>
<feature type="compositionally biased region" description="Low complexity" evidence="2">
    <location>
        <begin position="710"/>
        <end position="726"/>
    </location>
</feature>
<dbReference type="EMBL" id="CAJNOC010000924">
    <property type="protein sequence ID" value="CAF0817787.1"/>
    <property type="molecule type" value="Genomic_DNA"/>
</dbReference>
<gene>
    <name evidence="3" type="ORF">OXX778_LOCUS7302</name>
</gene>
<evidence type="ECO:0000313" key="3">
    <source>
        <dbReference type="EMBL" id="CAF0817787.1"/>
    </source>
</evidence>
<dbReference type="PANTHER" id="PTHR43696:SF9">
    <property type="entry name" value="COILED-COIL DOMAIN-CONTAINING PROTEIN 157"/>
    <property type="match status" value="1"/>
</dbReference>
<feature type="coiled-coil region" evidence="1">
    <location>
        <begin position="254"/>
        <end position="502"/>
    </location>
</feature>
<reference evidence="3" key="1">
    <citation type="submission" date="2021-02" db="EMBL/GenBank/DDBJ databases">
        <authorList>
            <person name="Nowell W R."/>
        </authorList>
    </citation>
    <scope>NUCLEOTIDE SEQUENCE</scope>
    <source>
        <strain evidence="3">Ploen Becks lab</strain>
    </source>
</reference>
<evidence type="ECO:0000313" key="4">
    <source>
        <dbReference type="Proteomes" id="UP000663879"/>
    </source>
</evidence>
<accession>A0A813TSA3</accession>
<dbReference type="InterPro" id="IPR029681">
    <property type="entry name" value="CCDC157"/>
</dbReference>
<dbReference type="AlphaFoldDB" id="A0A813TSA3"/>
<sequence length="826" mass="95134">MAFLLGDESCIESLRSDLKDIQQTIDEIIVRTGIIKCYSWKSPDKLATELKINELLERYSYGDDEVDNQVAHYSLLELIIDRLLLLIYISTNYAEQTVLPNESPASGSRITRLSAGLAIKKYWNKYTGLCSSYRQLSSETKTVNFKKNSIDLTKTEKNSIKTPIRASSAKQISDEISNKSVQTNETAFVPCESCAKVQTNLKQNADQIINMCHYQNIQSQVGKFRSNLMANQLVGGWLSGQDLEKWLVEQDKDLTKISKQIEFLSKNNELLKNKINENEETIKKMSQSEKDLKKELRDEKDTREITVKQYEKKLNDLKMETQKKITNLESEIKNLNQIKINLEEKNENLKNLYDNNEKIVVELNETNRMLSSELNTNTEHRLKIVQLEEEKLVLNKELDCLRRELSDKTTDLNNERTKLENLIRTDQSLKLKHESTLESMDKLSAEHESLKKKFDYIDEEKRQLIDSFKHKESQIENLRYESEILQGSITNLKLELKKMKDNESLLIRYPDLYGPMEQLNDDELSVIDDMQNQIKANKHRISLLENLNNKLFNSIKKLNETQGTNEITNDIGASFDDKNYFMKPNESSSRSQSRLDTPKQSDNNYSFSRPVPLFKLDNEIEIETKTESNESSLKKYWNQHESVDKIDKNEPDSDDEFDFLKEKRESDKNYLEKLNQISQGTDLRIENSDISIVGRSRRGSKDSQNPYLFSPSTSSLTSHSRVSQHSAYGNRSNLKTPPIPPADKNMEVIVGKGRRVNSATNSARSNISSNNIKQNTSINSKRVESARGKPPPASGKTSSTGFKCDNCNKKYEDSKNLEIHKLYCTK</sequence>
<dbReference type="Proteomes" id="UP000663879">
    <property type="component" value="Unassembled WGS sequence"/>
</dbReference>
<evidence type="ECO:0000256" key="2">
    <source>
        <dbReference type="SAM" id="MobiDB-lite"/>
    </source>
</evidence>
<keyword evidence="1" id="KW-0175">Coiled coil</keyword>
<protein>
    <submittedName>
        <fullName evidence="3">Uncharacterized protein</fullName>
    </submittedName>
</protein>
<feature type="coiled-coil region" evidence="1">
    <location>
        <begin position="527"/>
        <end position="561"/>
    </location>
</feature>
<feature type="compositionally biased region" description="Polar residues" evidence="2">
    <location>
        <begin position="585"/>
        <end position="607"/>
    </location>
</feature>